<dbReference type="AlphaFoldDB" id="A0ABD0YM91"/>
<dbReference type="PANTHER" id="PTHR12353:SF31">
    <property type="entry name" value="LD44824P"/>
    <property type="match status" value="1"/>
</dbReference>
<feature type="region of interest" description="Disordered" evidence="2">
    <location>
        <begin position="125"/>
        <end position="190"/>
    </location>
</feature>
<evidence type="ECO:0000313" key="3">
    <source>
        <dbReference type="EMBL" id="KAL1132376.1"/>
    </source>
</evidence>
<dbReference type="Proteomes" id="UP001558652">
    <property type="component" value="Unassembled WGS sequence"/>
</dbReference>
<accession>A0ABD0YM91</accession>
<evidence type="ECO:0000256" key="1">
    <source>
        <dbReference type="ARBA" id="ARBA00008839"/>
    </source>
</evidence>
<dbReference type="Pfam" id="PF03359">
    <property type="entry name" value="GKAP"/>
    <property type="match status" value="1"/>
</dbReference>
<dbReference type="PANTHER" id="PTHR12353">
    <property type="entry name" value="DISKS LARGE-ASSOCIATED PROTEIN DAP SAP90/PSD-95-ASSOCIATED PROTEIN"/>
    <property type="match status" value="1"/>
</dbReference>
<sequence length="190" mass="20628">ESLANSAEEELKTCPNEEGCGVLRATAGKAKLLVAQKLNQFRGLCNNNIKQSSEEDFPTTNEDLAGFWDMVMIQVRDVINQFDEIKKLCANGWRMPKTKPNMVSNGCANGGPPGSVRKSVATKKLPAGGSAVGDPSKMSAASRARDEARKKMLEERRKAMRQNRQQHGNTEDLPTVIACKVPPATTAAVE</sequence>
<protein>
    <submittedName>
        <fullName evidence="3">Uncharacterized protein</fullName>
    </submittedName>
</protein>
<gene>
    <name evidence="3" type="ORF">AAG570_010331</name>
</gene>
<comment type="caution">
    <text evidence="3">The sequence shown here is derived from an EMBL/GenBank/DDBJ whole genome shotgun (WGS) entry which is preliminary data.</text>
</comment>
<organism evidence="3 4">
    <name type="scientific">Ranatra chinensis</name>
    <dbReference type="NCBI Taxonomy" id="642074"/>
    <lineage>
        <taxon>Eukaryota</taxon>
        <taxon>Metazoa</taxon>
        <taxon>Ecdysozoa</taxon>
        <taxon>Arthropoda</taxon>
        <taxon>Hexapoda</taxon>
        <taxon>Insecta</taxon>
        <taxon>Pterygota</taxon>
        <taxon>Neoptera</taxon>
        <taxon>Paraneoptera</taxon>
        <taxon>Hemiptera</taxon>
        <taxon>Heteroptera</taxon>
        <taxon>Panheteroptera</taxon>
        <taxon>Nepomorpha</taxon>
        <taxon>Nepidae</taxon>
        <taxon>Ranatrinae</taxon>
        <taxon>Ranatra</taxon>
    </lineage>
</organism>
<proteinExistence type="inferred from homology"/>
<comment type="similarity">
    <text evidence="1">Belongs to the SAPAP family.</text>
</comment>
<keyword evidence="4" id="KW-1185">Reference proteome</keyword>
<dbReference type="InterPro" id="IPR005026">
    <property type="entry name" value="SAPAP"/>
</dbReference>
<feature type="non-terminal residue" evidence="3">
    <location>
        <position position="1"/>
    </location>
</feature>
<name>A0ABD0YM91_9HEMI</name>
<reference evidence="3 4" key="1">
    <citation type="submission" date="2024-07" db="EMBL/GenBank/DDBJ databases">
        <title>Chromosome-level genome assembly of the water stick insect Ranatra chinensis (Heteroptera: Nepidae).</title>
        <authorList>
            <person name="Liu X."/>
        </authorList>
    </citation>
    <scope>NUCLEOTIDE SEQUENCE [LARGE SCALE GENOMIC DNA]</scope>
    <source>
        <strain evidence="3">Cailab_2021Rc</strain>
        <tissue evidence="3">Muscle</tissue>
    </source>
</reference>
<feature type="compositionally biased region" description="Basic and acidic residues" evidence="2">
    <location>
        <begin position="143"/>
        <end position="157"/>
    </location>
</feature>
<evidence type="ECO:0000313" key="4">
    <source>
        <dbReference type="Proteomes" id="UP001558652"/>
    </source>
</evidence>
<dbReference type="EMBL" id="JBFDAA010000005">
    <property type="protein sequence ID" value="KAL1132376.1"/>
    <property type="molecule type" value="Genomic_DNA"/>
</dbReference>
<evidence type="ECO:0000256" key="2">
    <source>
        <dbReference type="SAM" id="MobiDB-lite"/>
    </source>
</evidence>